<dbReference type="InterPro" id="IPR006674">
    <property type="entry name" value="HD_domain"/>
</dbReference>
<dbReference type="InterPro" id="IPR006261">
    <property type="entry name" value="dGTPase"/>
</dbReference>
<dbReference type="Gene3D" id="1.10.3210.10">
    <property type="entry name" value="Hypothetical protein af1432"/>
    <property type="match status" value="1"/>
</dbReference>
<dbReference type="GO" id="GO:0016793">
    <property type="term" value="F:triphosphoric monoester hydrolase activity"/>
    <property type="evidence" value="ECO:0007669"/>
    <property type="project" value="InterPro"/>
</dbReference>
<dbReference type="InterPro" id="IPR023023">
    <property type="entry name" value="dNTPase_2"/>
</dbReference>
<protein>
    <recommendedName>
        <fullName evidence="2">Deoxyguanosinetriphosphate triphosphohydrolase-like protein</fullName>
    </recommendedName>
</protein>
<dbReference type="EMBL" id="PDBW01000001">
    <property type="protein sequence ID" value="PFH02600.1"/>
    <property type="molecule type" value="Genomic_DNA"/>
</dbReference>
<dbReference type="NCBIfam" id="NF002327">
    <property type="entry name" value="PRK01286.1-2"/>
    <property type="match status" value="1"/>
</dbReference>
<dbReference type="Proteomes" id="UP000223596">
    <property type="component" value="Unassembled WGS sequence"/>
</dbReference>
<dbReference type="SUPFAM" id="SSF109604">
    <property type="entry name" value="HD-domain/PDEase-like"/>
    <property type="match status" value="1"/>
</dbReference>
<name>A0AB36TGE2_ACETH</name>
<dbReference type="NCBIfam" id="TIGR01353">
    <property type="entry name" value="dGTP_triPase"/>
    <property type="match status" value="1"/>
</dbReference>
<gene>
    <name evidence="4" type="ORF">M972_111381</name>
</gene>
<reference evidence="4 5" key="1">
    <citation type="submission" date="2017-09" db="EMBL/GenBank/DDBJ databases">
        <title>Evaluation of Pacific Biosciences Sequencing Technology to Finishing C. thermocellum Genome Sequences.</title>
        <authorList>
            <person name="Brown S."/>
        </authorList>
    </citation>
    <scope>NUCLEOTIDE SEQUENCE [LARGE SCALE GENOMIC DNA]</scope>
    <source>
        <strain evidence="4 5">AD2</strain>
    </source>
</reference>
<dbReference type="PROSITE" id="PS51831">
    <property type="entry name" value="HD"/>
    <property type="match status" value="1"/>
</dbReference>
<accession>A0AB36TGE2</accession>
<dbReference type="HAMAP" id="MF_01212">
    <property type="entry name" value="dGTPase_type2"/>
    <property type="match status" value="1"/>
</dbReference>
<evidence type="ECO:0000313" key="4">
    <source>
        <dbReference type="EMBL" id="PFH02600.1"/>
    </source>
</evidence>
<evidence type="ECO:0000256" key="2">
    <source>
        <dbReference type="HAMAP-Rule" id="MF_01212"/>
    </source>
</evidence>
<dbReference type="InterPro" id="IPR003607">
    <property type="entry name" value="HD/PDEase_dom"/>
</dbReference>
<evidence type="ECO:0000256" key="1">
    <source>
        <dbReference type="ARBA" id="ARBA00022801"/>
    </source>
</evidence>
<feature type="domain" description="HD" evidence="3">
    <location>
        <begin position="75"/>
        <end position="185"/>
    </location>
</feature>
<dbReference type="RefSeq" id="WP_003517249.1">
    <property type="nucleotide sequence ID" value="NZ_CP013828.1"/>
</dbReference>
<comment type="similarity">
    <text evidence="2">Belongs to the dGTPase family. Type 2 subfamily.</text>
</comment>
<dbReference type="InterPro" id="IPR051094">
    <property type="entry name" value="Diverse_Catalytic_Enzymes"/>
</dbReference>
<dbReference type="SMART" id="SM00471">
    <property type="entry name" value="HDc"/>
    <property type="match status" value="1"/>
</dbReference>
<dbReference type="PANTHER" id="PTHR35795:SF1">
    <property type="entry name" value="BIS(5'-NUCLEOSYL)-TETRAPHOSPHATASE, SYMMETRICAL"/>
    <property type="match status" value="1"/>
</dbReference>
<proteinExistence type="inferred from homology"/>
<dbReference type="AlphaFoldDB" id="A0AB36TGE2"/>
<evidence type="ECO:0000313" key="5">
    <source>
        <dbReference type="Proteomes" id="UP000223596"/>
    </source>
</evidence>
<dbReference type="PANTHER" id="PTHR35795">
    <property type="entry name" value="SLR1885 PROTEIN"/>
    <property type="match status" value="1"/>
</dbReference>
<keyword evidence="1 2" id="KW-0378">Hydrolase</keyword>
<comment type="caution">
    <text evidence="4">The sequence shown here is derived from an EMBL/GenBank/DDBJ whole genome shotgun (WGS) entry which is preliminary data.</text>
</comment>
<organism evidence="4 5">
    <name type="scientific">Acetivibrio thermocellus AD2</name>
    <dbReference type="NCBI Taxonomy" id="1138384"/>
    <lineage>
        <taxon>Bacteria</taxon>
        <taxon>Bacillati</taxon>
        <taxon>Bacillota</taxon>
        <taxon>Clostridia</taxon>
        <taxon>Eubacteriales</taxon>
        <taxon>Oscillospiraceae</taxon>
        <taxon>Acetivibrio</taxon>
    </lineage>
</organism>
<evidence type="ECO:0000259" key="3">
    <source>
        <dbReference type="PROSITE" id="PS51831"/>
    </source>
</evidence>
<dbReference type="InterPro" id="IPR026875">
    <property type="entry name" value="PHydrolase_assoc_dom"/>
</dbReference>
<dbReference type="Pfam" id="PF13286">
    <property type="entry name" value="HD_assoc"/>
    <property type="match status" value="1"/>
</dbReference>
<sequence length="331" mass="38319">MLIREELEKLEAQILSPYAAKSADSRGRLREEKECDIRTRFQRDRDRILYSKAFRRLKHKTQVFLSPEGDHYRTRLTHTLEVSQIARTIAKSLRLNEDLTEAIALGHDLGHTPFGHAGERVLNEICPHGFKHNEQSLRVVDVLEKDNGLNLTWEVRDGILNHTGNTIPSTLEGQIIRYADRIAYINHDIDDAIRGGIISEDSLPKECVKVLGNTSGRRINNMIVDIIANSKDRNTIKMSSEFQEAMDELREFMFDNVYIGSKAKKHEMKAQNIIKELYNYLKKRPEFLSEEAAKMLQHSDIDRVVCDYIAGMTDRYAVKKFHEIFIPESWH</sequence>
<dbReference type="Pfam" id="PF01966">
    <property type="entry name" value="HD"/>
    <property type="match status" value="1"/>
</dbReference>
<dbReference type="CDD" id="cd00077">
    <property type="entry name" value="HDc"/>
    <property type="match status" value="1"/>
</dbReference>